<comment type="similarity">
    <text evidence="2 12 13">Belongs to the PsbZ family.</text>
</comment>
<accession>A0A1I9LKA2</accession>
<feature type="transmembrane region" description="Helical" evidence="14">
    <location>
        <begin position="44"/>
        <end position="63"/>
    </location>
</feature>
<keyword evidence="4 12" id="KW-0674">Reaction center</keyword>
<dbReference type="GO" id="GO:0042549">
    <property type="term" value="P:photosystem II stabilization"/>
    <property type="evidence" value="ECO:0007669"/>
    <property type="project" value="InterPro"/>
</dbReference>
<keyword evidence="5 12" id="KW-0602">Photosynthesis</keyword>
<dbReference type="EMBL" id="KT946602">
    <property type="protein sequence ID" value="ANJ70763.1"/>
    <property type="molecule type" value="Genomic_DNA"/>
</dbReference>
<evidence type="ECO:0000256" key="5">
    <source>
        <dbReference type="ARBA" id="ARBA00022531"/>
    </source>
</evidence>
<keyword evidence="7 12" id="KW-1133">Transmembrane helix</keyword>
<evidence type="ECO:0000256" key="4">
    <source>
        <dbReference type="ARBA" id="ARBA00022469"/>
    </source>
</evidence>
<comment type="function">
    <text evidence="12">May control the interaction of photosystem II (PSII) cores with the light-harvesting antenna, regulates electron flow through the 2 photosystem reaction centers. PSII is a light-driven water plastoquinone oxidoreductase, using light energy to abstract electrons from H(2)O, generating a proton gradient subsequently used for ATP formation.</text>
</comment>
<gene>
    <name evidence="12 15" type="primary">psbZ</name>
</gene>
<comment type="subunit">
    <text evidence="11 12">PSII is composed of 1 copy each of membrane proteins PsbA, PsbB, PsbC, PsbD, PsbE, PsbF, PsbH, PsbI, PsbJ, PsbK, PsbL, PsbM, PsbT, PsbY, PsbZ, Psb30/Ycf12, at least 3 peripheral proteins of the oxygen-evolving complex and a large number of cofactors. It forms dimeric complexes.</text>
</comment>
<keyword evidence="6 12" id="KW-0812">Transmembrane</keyword>
<proteinExistence type="inferred from homology"/>
<evidence type="ECO:0000256" key="2">
    <source>
        <dbReference type="ARBA" id="ARBA00008367"/>
    </source>
</evidence>
<sequence length="64" mass="7080">MNFLFQFAVFAFIGFSFLLLIGVPVVFASPGGWTEAKLKTPLFSGLGVWFLLVFIIGIFNSFVV</sequence>
<dbReference type="HAMAP" id="MF_00644">
    <property type="entry name" value="PSII_PsbZ"/>
    <property type="match status" value="1"/>
</dbReference>
<reference evidence="15" key="1">
    <citation type="submission" date="2015-10" db="EMBL/GenBank/DDBJ databases">
        <title>Complete chloroplast Genomes for Caulerpa racemosa and Codium decorticatum (Bryopsidales, Chlorophyta) and Comparative Analyses of Five Siphonous Green Seaweed Plastomes.</title>
        <authorList>
            <person name="Lam D.W."/>
            <person name="Lopez-Bautista J.M."/>
        </authorList>
    </citation>
    <scope>NUCLEOTIDE SEQUENCE</scope>
</reference>
<name>A0A1I9LKA2_CAURA</name>
<dbReference type="NCBIfam" id="TIGR03043">
    <property type="entry name" value="PS_II_psbZ"/>
    <property type="match status" value="1"/>
</dbReference>
<keyword evidence="15" id="KW-0934">Plastid</keyword>
<dbReference type="GO" id="GO:0009539">
    <property type="term" value="C:photosystem II reaction center"/>
    <property type="evidence" value="ECO:0007669"/>
    <property type="project" value="InterPro"/>
</dbReference>
<evidence type="ECO:0000256" key="13">
    <source>
        <dbReference type="RuleBase" id="RU003472"/>
    </source>
</evidence>
<comment type="function">
    <text evidence="13">Controls the interaction of photosystem II (PSII) cores with the light-harvesting antenna, regulates electron flow through the 2 photosystem reaction centers. PSII is a light-driven water plastoquinone oxidoreductase, using light energy to abstract electrons from H(2)O, generating a proton gradient subsequently used for ATP formation.</text>
</comment>
<dbReference type="SUPFAM" id="SSF161055">
    <property type="entry name" value="PsbZ-like"/>
    <property type="match status" value="1"/>
</dbReference>
<keyword evidence="8 12" id="KW-0793">Thylakoid</keyword>
<dbReference type="GO" id="GO:0009535">
    <property type="term" value="C:chloroplast thylakoid membrane"/>
    <property type="evidence" value="ECO:0007669"/>
    <property type="project" value="UniProtKB-SubCell"/>
</dbReference>
<dbReference type="PANTHER" id="PTHR34971">
    <property type="entry name" value="PHOTOSYSTEM II REACTION CENTER PROTEIN Z"/>
    <property type="match status" value="1"/>
</dbReference>
<evidence type="ECO:0000256" key="9">
    <source>
        <dbReference type="ARBA" id="ARBA00023136"/>
    </source>
</evidence>
<dbReference type="PANTHER" id="PTHR34971:SF2">
    <property type="entry name" value="PHOTOSYSTEM II REACTION CENTER PROTEIN Z"/>
    <property type="match status" value="1"/>
</dbReference>
<dbReference type="AlphaFoldDB" id="A0A1I9LKA2"/>
<evidence type="ECO:0000256" key="7">
    <source>
        <dbReference type="ARBA" id="ARBA00022989"/>
    </source>
</evidence>
<keyword evidence="10 12" id="KW-0604">Photosystem II</keyword>
<dbReference type="Gene3D" id="1.10.287.740">
    <property type="entry name" value="Photosystem II PsbZ, reaction centre"/>
    <property type="match status" value="1"/>
</dbReference>
<dbReference type="InterPro" id="IPR002644">
    <property type="entry name" value="PSII_PsbZ"/>
</dbReference>
<protein>
    <recommendedName>
        <fullName evidence="3 12">Photosystem II reaction center protein Z</fullName>
        <shortName evidence="12">PSII-Z</shortName>
    </recommendedName>
</protein>
<evidence type="ECO:0000256" key="10">
    <source>
        <dbReference type="ARBA" id="ARBA00023276"/>
    </source>
</evidence>
<organism evidence="15">
    <name type="scientific">Caulerpa racemosa</name>
    <name type="common">Green alga</name>
    <dbReference type="NCBI Taxonomy" id="76317"/>
    <lineage>
        <taxon>Eukaryota</taxon>
        <taxon>Viridiplantae</taxon>
        <taxon>Chlorophyta</taxon>
        <taxon>core chlorophytes</taxon>
        <taxon>Ulvophyceae</taxon>
        <taxon>TCBD clade</taxon>
        <taxon>Bryopsidales</taxon>
        <taxon>Halimedineae</taxon>
        <taxon>Caulerpaceae</taxon>
        <taxon>Caulerpa</taxon>
    </lineage>
</organism>
<keyword evidence="15" id="KW-0150">Chloroplast</keyword>
<keyword evidence="9 12" id="KW-0472">Membrane</keyword>
<evidence type="ECO:0000256" key="14">
    <source>
        <dbReference type="SAM" id="Phobius"/>
    </source>
</evidence>
<geneLocation type="chloroplast" evidence="15"/>
<evidence type="ECO:0000256" key="3">
    <source>
        <dbReference type="ARBA" id="ARBA00021665"/>
    </source>
</evidence>
<evidence type="ECO:0000256" key="1">
    <source>
        <dbReference type="ARBA" id="ARBA00004141"/>
    </source>
</evidence>
<evidence type="ECO:0000313" key="15">
    <source>
        <dbReference type="EMBL" id="ANJ70763.1"/>
    </source>
</evidence>
<comment type="subcellular location">
    <subcellularLocation>
        <location evidence="1">Membrane</location>
        <topology evidence="1">Multi-pass membrane protein</topology>
    </subcellularLocation>
    <subcellularLocation>
        <location evidence="12">Plastid</location>
        <location evidence="12">Chloroplast thylakoid membrane</location>
        <topology evidence="12">Multi-pass membrane protein</topology>
    </subcellularLocation>
</comment>
<dbReference type="RefSeq" id="YP_009326803.1">
    <property type="nucleotide sequence ID" value="NC_032042.1"/>
</dbReference>
<evidence type="ECO:0000256" key="12">
    <source>
        <dbReference type="HAMAP-Rule" id="MF_00644"/>
    </source>
</evidence>
<dbReference type="InterPro" id="IPR036512">
    <property type="entry name" value="PSII_PsbZ_sf"/>
</dbReference>
<dbReference type="Pfam" id="PF01737">
    <property type="entry name" value="Ycf9"/>
    <property type="match status" value="1"/>
</dbReference>
<evidence type="ECO:0000256" key="6">
    <source>
        <dbReference type="ARBA" id="ARBA00022692"/>
    </source>
</evidence>
<evidence type="ECO:0000256" key="8">
    <source>
        <dbReference type="ARBA" id="ARBA00023078"/>
    </source>
</evidence>
<dbReference type="GeneID" id="30511910"/>
<evidence type="ECO:0000256" key="11">
    <source>
        <dbReference type="ARBA" id="ARBA00038734"/>
    </source>
</evidence>
<dbReference type="GO" id="GO:0015979">
    <property type="term" value="P:photosynthesis"/>
    <property type="evidence" value="ECO:0007669"/>
    <property type="project" value="UniProtKB-UniRule"/>
</dbReference>